<dbReference type="AlphaFoldDB" id="A0A1Y6F472"/>
<name>A0A1Y6F472_9SPHN</name>
<keyword evidence="1" id="KW-0732">Signal</keyword>
<organism evidence="2 3">
    <name type="scientific">Altererythrobacter xiamenensis</name>
    <dbReference type="NCBI Taxonomy" id="1316679"/>
    <lineage>
        <taxon>Bacteria</taxon>
        <taxon>Pseudomonadati</taxon>
        <taxon>Pseudomonadota</taxon>
        <taxon>Alphaproteobacteria</taxon>
        <taxon>Sphingomonadales</taxon>
        <taxon>Erythrobacteraceae</taxon>
        <taxon>Altererythrobacter</taxon>
    </lineage>
</organism>
<feature type="signal peptide" evidence="1">
    <location>
        <begin position="1"/>
        <end position="24"/>
    </location>
</feature>
<proteinExistence type="predicted"/>
<sequence length="136" mass="15160">MNKLTGTIVLIAAALGLGFLATRANNDGSFAMHVQPQFQRSSEYSVHDVQECLMSGNGSHIFEDYEELGTRKGQDPTAFTYLHENGSRLRIERSGEHAEVTLTSSFPPSTQELDLLEWCVATPHTTWIAPEHREAR</sequence>
<feature type="chain" id="PRO_5012734942" description="Secreted protein" evidence="1">
    <location>
        <begin position="25"/>
        <end position="136"/>
    </location>
</feature>
<evidence type="ECO:0000313" key="2">
    <source>
        <dbReference type="EMBL" id="SMQ69329.1"/>
    </source>
</evidence>
<evidence type="ECO:0000313" key="3">
    <source>
        <dbReference type="Proteomes" id="UP000194420"/>
    </source>
</evidence>
<gene>
    <name evidence="2" type="ORF">SAMN06297468_1530</name>
</gene>
<evidence type="ECO:0000256" key="1">
    <source>
        <dbReference type="SAM" id="SignalP"/>
    </source>
</evidence>
<accession>A0A1Y6F472</accession>
<reference evidence="3" key="1">
    <citation type="submission" date="2017-04" db="EMBL/GenBank/DDBJ databases">
        <authorList>
            <person name="Varghese N."/>
            <person name="Submissions S."/>
        </authorList>
    </citation>
    <scope>NUCLEOTIDE SEQUENCE [LARGE SCALE GENOMIC DNA]</scope>
</reference>
<evidence type="ECO:0008006" key="4">
    <source>
        <dbReference type="Google" id="ProtNLM"/>
    </source>
</evidence>
<dbReference type="EMBL" id="FXWG01000002">
    <property type="protein sequence ID" value="SMQ69329.1"/>
    <property type="molecule type" value="Genomic_DNA"/>
</dbReference>
<keyword evidence="3" id="KW-1185">Reference proteome</keyword>
<dbReference type="Proteomes" id="UP000194420">
    <property type="component" value="Unassembled WGS sequence"/>
</dbReference>
<protein>
    <recommendedName>
        <fullName evidence="4">Secreted protein</fullName>
    </recommendedName>
</protein>
<dbReference type="RefSeq" id="WP_143255987.1">
    <property type="nucleotide sequence ID" value="NZ_FXWG01000002.1"/>
</dbReference>